<reference evidence="2" key="1">
    <citation type="submission" date="2025-08" db="UniProtKB">
        <authorList>
            <consortium name="RefSeq"/>
        </authorList>
    </citation>
    <scope>IDENTIFICATION</scope>
    <source>
        <tissue evidence="2">White muscle</tissue>
    </source>
</reference>
<dbReference type="KEGG" id="snh:120027407"/>
<dbReference type="AlphaFoldDB" id="A0A8U0TTZ9"/>
<accession>A0A8U0TTZ9</accession>
<organism evidence="1 2">
    <name type="scientific">Salvelinus namaycush</name>
    <name type="common">Lake trout</name>
    <name type="synonym">Salmo namaycush</name>
    <dbReference type="NCBI Taxonomy" id="8040"/>
    <lineage>
        <taxon>Eukaryota</taxon>
        <taxon>Metazoa</taxon>
        <taxon>Chordata</taxon>
        <taxon>Craniata</taxon>
        <taxon>Vertebrata</taxon>
        <taxon>Euteleostomi</taxon>
        <taxon>Actinopterygii</taxon>
        <taxon>Neopterygii</taxon>
        <taxon>Teleostei</taxon>
        <taxon>Protacanthopterygii</taxon>
        <taxon>Salmoniformes</taxon>
        <taxon>Salmonidae</taxon>
        <taxon>Salmoninae</taxon>
        <taxon>Salvelinus</taxon>
    </lineage>
</organism>
<protein>
    <submittedName>
        <fullName evidence="2">Uncharacterized protein LOC120027407</fullName>
    </submittedName>
</protein>
<keyword evidence="1" id="KW-1185">Reference proteome</keyword>
<dbReference type="RefSeq" id="XP_038828258.1">
    <property type="nucleotide sequence ID" value="XM_038972330.1"/>
</dbReference>
<dbReference type="GeneID" id="120027407"/>
<name>A0A8U0TTZ9_SALNM</name>
<sequence>MIQLCKDEPDCKVHVDEILHSIFFLGFIHKPQQFTPKDILGELMPALEETFPRPFESYTCKLPKRTPFSSVLDMVVSLLGPDEEIDILKNLQEIAKYMSDPEMKYQMQSNLFLSFINPSLKPQTTSNAGVEARVLGKYQFTSSTICVSQTKEVQRSYYGVSMSCNGRQEGQIMVAVSCLRTWNCRVSNAVMTYDPNTKEKRKNFDHTFELPTNVRCQAFNVKTGNEMHPCKSCHNLFGLETTETKMWPYGNCAEAESLSKLFNGETFDAGQVVNDEVRRQVIRSVSTDLQRKLGSIKYVWDGDYYIPQ</sequence>
<proteinExistence type="predicted"/>
<evidence type="ECO:0000313" key="2">
    <source>
        <dbReference type="RefSeq" id="XP_038828258.1"/>
    </source>
</evidence>
<dbReference type="Proteomes" id="UP000808372">
    <property type="component" value="Chromosome 32"/>
</dbReference>
<gene>
    <name evidence="2" type="primary">LOC120027407</name>
</gene>
<evidence type="ECO:0000313" key="1">
    <source>
        <dbReference type="Proteomes" id="UP000808372"/>
    </source>
</evidence>